<dbReference type="KEGG" id="phy:AJ81_03100"/>
<dbReference type="AlphaFoldDB" id="A0A0X1KPY7"/>
<reference evidence="2 3" key="1">
    <citation type="submission" date="2014-01" db="EMBL/GenBank/DDBJ databases">
        <title>Genome sequencing of Thermotog hypogea.</title>
        <authorList>
            <person name="Zhang X."/>
            <person name="Alvare G."/>
            <person name="Fristensky B."/>
            <person name="Chen L."/>
            <person name="Suen T."/>
            <person name="Chen Q."/>
            <person name="Ma K."/>
        </authorList>
    </citation>
    <scope>NUCLEOTIDE SEQUENCE [LARGE SCALE GENOMIC DNA]</scope>
    <source>
        <strain evidence="2 3">DSM 11164</strain>
    </source>
</reference>
<keyword evidence="1" id="KW-1133">Transmembrane helix</keyword>
<protein>
    <submittedName>
        <fullName evidence="2">ABC transporter</fullName>
    </submittedName>
</protein>
<dbReference type="PaxDb" id="1123384-AJ81_03100"/>
<feature type="transmembrane region" description="Helical" evidence="1">
    <location>
        <begin position="171"/>
        <end position="191"/>
    </location>
</feature>
<name>A0A0X1KPY7_9THEM</name>
<evidence type="ECO:0000313" key="3">
    <source>
        <dbReference type="Proteomes" id="UP000077469"/>
    </source>
</evidence>
<feature type="transmembrane region" description="Helical" evidence="1">
    <location>
        <begin position="20"/>
        <end position="39"/>
    </location>
</feature>
<organism evidence="2 3">
    <name type="scientific">Pseudothermotoga hypogea DSM 11164 = NBRC 106472</name>
    <dbReference type="NCBI Taxonomy" id="1123384"/>
    <lineage>
        <taxon>Bacteria</taxon>
        <taxon>Thermotogati</taxon>
        <taxon>Thermotogota</taxon>
        <taxon>Thermotogae</taxon>
        <taxon>Thermotogales</taxon>
        <taxon>Thermotogaceae</taxon>
        <taxon>Pseudothermotoga</taxon>
    </lineage>
</organism>
<keyword evidence="1" id="KW-0812">Transmembrane</keyword>
<dbReference type="Proteomes" id="UP000077469">
    <property type="component" value="Chromosome"/>
</dbReference>
<feature type="transmembrane region" description="Helical" evidence="1">
    <location>
        <begin position="140"/>
        <end position="164"/>
    </location>
</feature>
<dbReference type="RefSeq" id="WP_031503981.1">
    <property type="nucleotide sequence ID" value="NC_022795.1"/>
</dbReference>
<feature type="transmembrane region" description="Helical" evidence="1">
    <location>
        <begin position="59"/>
        <end position="80"/>
    </location>
</feature>
<gene>
    <name evidence="2" type="ORF">AJ81_03100</name>
</gene>
<feature type="transmembrane region" description="Helical" evidence="1">
    <location>
        <begin position="110"/>
        <end position="128"/>
    </location>
</feature>
<accession>A0A0X1KPY7</accession>
<dbReference type="STRING" id="1123384.AJ81_03100"/>
<keyword evidence="3" id="KW-1185">Reference proteome</keyword>
<sequence>MWRAFLANLEKTFIEIRRYYFNSISGIATLLIFFYLLFFGVKAVGGPSINLSSTLDGIIVGYFMWIVFIFSFQGVAWGIIEEAQRGTLEQVFASPIAFEYQMLFRMVSEFLFNNVLLAIPLMYFAAFTTGRKIGFDLATLLYLMIGGTISALGIGMILGGIALIFKRVSSFIQIVTFGSLSFTMFETQSLWHRLLPMSQASSMMRALAINNTKFYQFQFSDHVVLWLVAIGYLSIGFIVFRAFERRAMIVGSLSQY</sequence>
<feature type="transmembrane region" description="Helical" evidence="1">
    <location>
        <begin position="223"/>
        <end position="243"/>
    </location>
</feature>
<evidence type="ECO:0000313" key="2">
    <source>
        <dbReference type="EMBL" id="AJC73367.1"/>
    </source>
</evidence>
<evidence type="ECO:0000256" key="1">
    <source>
        <dbReference type="SAM" id="Phobius"/>
    </source>
</evidence>
<dbReference type="PATRIC" id="fig|1123384.7.peg.608"/>
<keyword evidence="1" id="KW-0472">Membrane</keyword>
<dbReference type="EMBL" id="CP007141">
    <property type="protein sequence ID" value="AJC73367.1"/>
    <property type="molecule type" value="Genomic_DNA"/>
</dbReference>
<dbReference type="OrthoDB" id="9815972at2"/>
<proteinExistence type="predicted"/>